<organism evidence="3 4">
    <name type="scientific">Caldimonas caldifontis</name>
    <dbReference type="NCBI Taxonomy" id="1452508"/>
    <lineage>
        <taxon>Bacteria</taxon>
        <taxon>Pseudomonadati</taxon>
        <taxon>Pseudomonadota</taxon>
        <taxon>Betaproteobacteria</taxon>
        <taxon>Burkholderiales</taxon>
        <taxon>Sphaerotilaceae</taxon>
        <taxon>Caldimonas</taxon>
    </lineage>
</organism>
<dbReference type="OrthoDB" id="5292463at2"/>
<dbReference type="SUPFAM" id="SSF55718">
    <property type="entry name" value="SCP-like"/>
    <property type="match status" value="1"/>
</dbReference>
<dbReference type="EMBL" id="PSNX01000015">
    <property type="protein sequence ID" value="PPE65280.1"/>
    <property type="molecule type" value="Genomic_DNA"/>
</dbReference>
<reference evidence="3 4" key="1">
    <citation type="submission" date="2018-02" db="EMBL/GenBank/DDBJ databases">
        <title>Reclassifiation of [Polyangium] brachysporum DSM 7029 as Guopingzhaonella breviflexa gen. nov., sp. nov., a member of the family Comamonadaceae.</title>
        <authorList>
            <person name="Tang B."/>
        </authorList>
    </citation>
    <scope>NUCLEOTIDE SEQUENCE [LARGE SCALE GENOMIC DNA]</scope>
    <source>
        <strain evidence="3 4">BCRC 80649</strain>
    </source>
</reference>
<dbReference type="InterPro" id="IPR016830">
    <property type="entry name" value="UbiT"/>
</dbReference>
<comment type="similarity">
    <text evidence="1">Belongs to the UbiT family.</text>
</comment>
<name>A0A2S5SRC8_9BURK</name>
<accession>A0A2S5SRC8</accession>
<dbReference type="UniPathway" id="UPA00232"/>
<evidence type="ECO:0000259" key="2">
    <source>
        <dbReference type="Pfam" id="PF02036"/>
    </source>
</evidence>
<gene>
    <name evidence="1" type="primary">ubiT</name>
    <name evidence="3" type="ORF">C1704_15170</name>
</gene>
<evidence type="ECO:0000256" key="1">
    <source>
        <dbReference type="HAMAP-Rule" id="MF_02231"/>
    </source>
</evidence>
<evidence type="ECO:0000313" key="3">
    <source>
        <dbReference type="EMBL" id="PPE65280.1"/>
    </source>
</evidence>
<dbReference type="GO" id="GO:0006744">
    <property type="term" value="P:ubiquinone biosynthetic process"/>
    <property type="evidence" value="ECO:0007669"/>
    <property type="project" value="UniProtKB-UniRule"/>
</dbReference>
<comment type="caution">
    <text evidence="3">The sequence shown here is derived from an EMBL/GenBank/DDBJ whole genome shotgun (WGS) entry which is preliminary data.</text>
</comment>
<dbReference type="AlphaFoldDB" id="A0A2S5SRC8"/>
<sequence length="143" mass="16147">MNATSVPARWPAPPQALRSLVQRLPIRPPSQVLALALNRLLRHRLDEPQRALLSHRVVEIAVWDLGLRCRLRLDERGFHPASDGGDVTLRIAADAASYLRLMRGQEDADRLFFERALVMEGDTEYGLILKNTLDALGPLWPPR</sequence>
<dbReference type="InterPro" id="IPR003033">
    <property type="entry name" value="SCP2_sterol-bd_dom"/>
</dbReference>
<dbReference type="HAMAP" id="MF_02231">
    <property type="entry name" value="UbiT"/>
    <property type="match status" value="1"/>
</dbReference>
<feature type="domain" description="SCP2" evidence="2">
    <location>
        <begin position="37"/>
        <end position="134"/>
    </location>
</feature>
<keyword evidence="1" id="KW-0831">Ubiquinone biosynthesis</keyword>
<comment type="pathway">
    <text evidence="1">Cofactor biosynthesis; ubiquinone biosynthesis.</text>
</comment>
<dbReference type="Pfam" id="PF02036">
    <property type="entry name" value="SCP2"/>
    <property type="match status" value="1"/>
</dbReference>
<protein>
    <recommendedName>
        <fullName evidence="1">Ubiquinone biosynthesis accessory factor UbiT</fullName>
    </recommendedName>
</protein>
<proteinExistence type="inferred from homology"/>
<dbReference type="InterPro" id="IPR036527">
    <property type="entry name" value="SCP2_sterol-bd_dom_sf"/>
</dbReference>
<evidence type="ECO:0000313" key="4">
    <source>
        <dbReference type="Proteomes" id="UP000238605"/>
    </source>
</evidence>
<keyword evidence="4" id="KW-1185">Reference proteome</keyword>
<dbReference type="RefSeq" id="WP_104303583.1">
    <property type="nucleotide sequence ID" value="NZ_PSNX01000015.1"/>
</dbReference>
<dbReference type="Proteomes" id="UP000238605">
    <property type="component" value="Unassembled WGS sequence"/>
</dbReference>
<comment type="function">
    <text evidence="1">Required for O(2)-independent ubiquinone (coenzyme Q) biosynthesis. Likely functions as an accessory factor.</text>
</comment>